<protein>
    <submittedName>
        <fullName evidence="2">Uncharacterized protein DUF4136</fullName>
    </submittedName>
</protein>
<comment type="caution">
    <text evidence="2">The sequence shown here is derived from an EMBL/GenBank/DDBJ whole genome shotgun (WGS) entry which is preliminary data.</text>
</comment>
<sequence>MRLLFIVILGIALSVSSSCSVIRVRHDYDKTADFSNYTTYNYPEVMTTGLSELDENRLLRAVDSAMQAKGFQFAEEPDFLVHIYSRDYQPAPRNTIGVGVGGTGRNVGGGVNVGLPIGRNFIEREISFDFVDFHNNTLFWQAVATDKFREKATPREREEAFHAMVQKVFAKYPPKRAAGS</sequence>
<dbReference type="AlphaFoldDB" id="A0A4R6TLE7"/>
<dbReference type="OrthoDB" id="1430233at2"/>
<dbReference type="EMBL" id="SNYI01000003">
    <property type="protein sequence ID" value="TDQ28971.1"/>
    <property type="molecule type" value="Genomic_DNA"/>
</dbReference>
<organism evidence="2 3">
    <name type="scientific">Zeaxanthinibacter enoshimensis</name>
    <dbReference type="NCBI Taxonomy" id="392009"/>
    <lineage>
        <taxon>Bacteria</taxon>
        <taxon>Pseudomonadati</taxon>
        <taxon>Bacteroidota</taxon>
        <taxon>Flavobacteriia</taxon>
        <taxon>Flavobacteriales</taxon>
        <taxon>Flavobacteriaceae</taxon>
        <taxon>Zeaxanthinibacter</taxon>
    </lineage>
</organism>
<proteinExistence type="predicted"/>
<feature type="domain" description="DUF4136" evidence="1">
    <location>
        <begin position="24"/>
        <end position="174"/>
    </location>
</feature>
<gene>
    <name evidence="2" type="ORF">CLV82_2420</name>
</gene>
<dbReference type="InterPro" id="IPR025411">
    <property type="entry name" value="DUF4136"/>
</dbReference>
<reference evidence="2 3" key="1">
    <citation type="submission" date="2019-03" db="EMBL/GenBank/DDBJ databases">
        <title>Genomic Encyclopedia of Archaeal and Bacterial Type Strains, Phase II (KMG-II): from individual species to whole genera.</title>
        <authorList>
            <person name="Goeker M."/>
        </authorList>
    </citation>
    <scope>NUCLEOTIDE SEQUENCE [LARGE SCALE GENOMIC DNA]</scope>
    <source>
        <strain evidence="2 3">DSM 18435</strain>
    </source>
</reference>
<dbReference type="Gene3D" id="3.30.160.670">
    <property type="match status" value="1"/>
</dbReference>
<dbReference type="Proteomes" id="UP000295468">
    <property type="component" value="Unassembled WGS sequence"/>
</dbReference>
<dbReference type="RefSeq" id="WP_133644577.1">
    <property type="nucleotide sequence ID" value="NZ_SNYI01000003.1"/>
</dbReference>
<keyword evidence="3" id="KW-1185">Reference proteome</keyword>
<accession>A0A4R6TLE7</accession>
<evidence type="ECO:0000313" key="3">
    <source>
        <dbReference type="Proteomes" id="UP000295468"/>
    </source>
</evidence>
<evidence type="ECO:0000313" key="2">
    <source>
        <dbReference type="EMBL" id="TDQ28971.1"/>
    </source>
</evidence>
<dbReference type="Pfam" id="PF13590">
    <property type="entry name" value="DUF4136"/>
    <property type="match status" value="1"/>
</dbReference>
<evidence type="ECO:0000259" key="1">
    <source>
        <dbReference type="Pfam" id="PF13590"/>
    </source>
</evidence>
<name>A0A4R6TLE7_9FLAO</name>
<dbReference type="PROSITE" id="PS51257">
    <property type="entry name" value="PROKAR_LIPOPROTEIN"/>
    <property type="match status" value="1"/>
</dbReference>